<evidence type="ECO:0000313" key="9">
    <source>
        <dbReference type="EMBL" id="KKK63396.1"/>
    </source>
</evidence>
<feature type="non-terminal residue" evidence="9">
    <location>
        <position position="181"/>
    </location>
</feature>
<evidence type="ECO:0000256" key="3">
    <source>
        <dbReference type="ARBA" id="ARBA00022723"/>
    </source>
</evidence>
<evidence type="ECO:0000256" key="5">
    <source>
        <dbReference type="ARBA" id="ARBA00022842"/>
    </source>
</evidence>
<evidence type="ECO:0000256" key="4">
    <source>
        <dbReference type="ARBA" id="ARBA00022741"/>
    </source>
</evidence>
<dbReference type="InterPro" id="IPR025121">
    <property type="entry name" value="GTPase_HflX_N"/>
</dbReference>
<dbReference type="Pfam" id="PF13167">
    <property type="entry name" value="GTP-bdg_N"/>
    <property type="match status" value="1"/>
</dbReference>
<evidence type="ECO:0000259" key="7">
    <source>
        <dbReference type="Pfam" id="PF13167"/>
    </source>
</evidence>
<evidence type="ECO:0000256" key="1">
    <source>
        <dbReference type="ARBA" id="ARBA00004496"/>
    </source>
</evidence>
<dbReference type="Gene3D" id="6.10.250.2860">
    <property type="match status" value="1"/>
</dbReference>
<feature type="domain" description="GTPase HflX N-terminal" evidence="7">
    <location>
        <begin position="34"/>
        <end position="119"/>
    </location>
</feature>
<gene>
    <name evidence="9" type="ORF">LCGC14_2994720</name>
</gene>
<organism evidence="9">
    <name type="scientific">marine sediment metagenome</name>
    <dbReference type="NCBI Taxonomy" id="412755"/>
    <lineage>
        <taxon>unclassified sequences</taxon>
        <taxon>metagenomes</taxon>
        <taxon>ecological metagenomes</taxon>
    </lineage>
</organism>
<keyword evidence="6" id="KW-0342">GTP-binding</keyword>
<dbReference type="InterPro" id="IPR042108">
    <property type="entry name" value="GTPase_HflX_N_sf"/>
</dbReference>
<dbReference type="GO" id="GO:0043022">
    <property type="term" value="F:ribosome binding"/>
    <property type="evidence" value="ECO:0007669"/>
    <property type="project" value="TreeGrafter"/>
</dbReference>
<evidence type="ECO:0000259" key="8">
    <source>
        <dbReference type="Pfam" id="PF16360"/>
    </source>
</evidence>
<comment type="caution">
    <text evidence="9">The sequence shown here is derived from an EMBL/GenBank/DDBJ whole genome shotgun (WGS) entry which is preliminary data.</text>
</comment>
<reference evidence="9" key="1">
    <citation type="journal article" date="2015" name="Nature">
        <title>Complex archaea that bridge the gap between prokaryotes and eukaryotes.</title>
        <authorList>
            <person name="Spang A."/>
            <person name="Saw J.H."/>
            <person name="Jorgensen S.L."/>
            <person name="Zaremba-Niedzwiedzka K."/>
            <person name="Martijn J."/>
            <person name="Lind A.E."/>
            <person name="van Eijk R."/>
            <person name="Schleper C."/>
            <person name="Guy L."/>
            <person name="Ettema T.J."/>
        </authorList>
    </citation>
    <scope>NUCLEOTIDE SEQUENCE</scope>
</reference>
<keyword evidence="5" id="KW-0460">Magnesium</keyword>
<protein>
    <recommendedName>
        <fullName evidence="10">GTPase HflX N-terminal domain-containing protein</fullName>
    </recommendedName>
</protein>
<dbReference type="FunFam" id="3.40.50.11060:FF:000001">
    <property type="entry name" value="GTPase HflX"/>
    <property type="match status" value="1"/>
</dbReference>
<proteinExistence type="predicted"/>
<evidence type="ECO:0000256" key="6">
    <source>
        <dbReference type="ARBA" id="ARBA00023134"/>
    </source>
</evidence>
<dbReference type="PANTHER" id="PTHR10229:SF0">
    <property type="entry name" value="GTP-BINDING PROTEIN 6-RELATED"/>
    <property type="match status" value="1"/>
</dbReference>
<dbReference type="InterPro" id="IPR016496">
    <property type="entry name" value="GTPase_HflX"/>
</dbReference>
<keyword evidence="4" id="KW-0547">Nucleotide-binding</keyword>
<dbReference type="EMBL" id="LAZR01061533">
    <property type="protein sequence ID" value="KKK63396.1"/>
    <property type="molecule type" value="Genomic_DNA"/>
</dbReference>
<keyword evidence="3" id="KW-0479">Metal-binding</keyword>
<dbReference type="Pfam" id="PF16360">
    <property type="entry name" value="GTP-bdg_M"/>
    <property type="match status" value="1"/>
</dbReference>
<keyword evidence="2" id="KW-0963">Cytoplasm</keyword>
<dbReference type="GO" id="GO:0005525">
    <property type="term" value="F:GTP binding"/>
    <property type="evidence" value="ECO:0007669"/>
    <property type="project" value="UniProtKB-KW"/>
</dbReference>
<dbReference type="GO" id="GO:0005737">
    <property type="term" value="C:cytoplasm"/>
    <property type="evidence" value="ECO:0007669"/>
    <property type="project" value="UniProtKB-SubCell"/>
</dbReference>
<dbReference type="PANTHER" id="PTHR10229">
    <property type="entry name" value="GTP-BINDING PROTEIN HFLX"/>
    <property type="match status" value="1"/>
</dbReference>
<dbReference type="GO" id="GO:0046872">
    <property type="term" value="F:metal ion binding"/>
    <property type="evidence" value="ECO:0007669"/>
    <property type="project" value="UniProtKB-KW"/>
</dbReference>
<accession>A0A0F8ZTY9</accession>
<name>A0A0F8ZTY9_9ZZZZ</name>
<dbReference type="InterPro" id="IPR032305">
    <property type="entry name" value="GTP-bd_M"/>
</dbReference>
<dbReference type="Gene3D" id="3.40.50.11060">
    <property type="entry name" value="GTPase HflX, N-terminal domain"/>
    <property type="match status" value="1"/>
</dbReference>
<sequence>MAELKREELAVQQERLMLVRVLLPDEPADSRDPLGELRALARTAGAKVVDEIVAKRPKPHPGLYVGTGKARQIAERCEQNEIDCIIFDNDLSPGQIRELEEITNCKVLDRSELILDIFATHARTRQSRLQVELAQLEYTFPRLTGMWSHLDRHGGGVGTRGPGETQIETDRRLVQKRIGAL</sequence>
<evidence type="ECO:0008006" key="10">
    <source>
        <dbReference type="Google" id="ProtNLM"/>
    </source>
</evidence>
<feature type="domain" description="GTP-binding protein middle" evidence="8">
    <location>
        <begin position="121"/>
        <end position="180"/>
    </location>
</feature>
<comment type="subcellular location">
    <subcellularLocation>
        <location evidence="1">Cytoplasm</location>
    </subcellularLocation>
</comment>
<dbReference type="AlphaFoldDB" id="A0A0F8ZTY9"/>
<evidence type="ECO:0000256" key="2">
    <source>
        <dbReference type="ARBA" id="ARBA00022490"/>
    </source>
</evidence>